<evidence type="ECO:0000259" key="4">
    <source>
        <dbReference type="SMART" id="SM00226"/>
    </source>
</evidence>
<dbReference type="PANTHER" id="PTHR47439">
    <property type="entry name" value="LOW MOLECULAR WEIGHT PHOSPHOTYROSINE PROTEIN PHOSPHATASE-RELATED"/>
    <property type="match status" value="1"/>
</dbReference>
<comment type="caution">
    <text evidence="5">The sequence shown here is derived from an EMBL/GenBank/DDBJ whole genome shotgun (WGS) entry which is preliminary data.</text>
</comment>
<dbReference type="Gene3D" id="3.40.50.2300">
    <property type="match status" value="1"/>
</dbReference>
<feature type="domain" description="Phosphotyrosine protein phosphatase I" evidence="4">
    <location>
        <begin position="11"/>
        <end position="162"/>
    </location>
</feature>
<keyword evidence="2" id="KW-0378">Hydrolase</keyword>
<evidence type="ECO:0000313" key="5">
    <source>
        <dbReference type="EMBL" id="MBF1384785.1"/>
    </source>
</evidence>
<dbReference type="Proteomes" id="UP000771736">
    <property type="component" value="Unassembled WGS sequence"/>
</dbReference>
<evidence type="ECO:0000313" key="6">
    <source>
        <dbReference type="Proteomes" id="UP000771736"/>
    </source>
</evidence>
<dbReference type="InterPro" id="IPR052995">
    <property type="entry name" value="LMW-PTP"/>
</dbReference>
<dbReference type="GO" id="GO:0004725">
    <property type="term" value="F:protein tyrosine phosphatase activity"/>
    <property type="evidence" value="ECO:0007669"/>
    <property type="project" value="InterPro"/>
</dbReference>
<sequence>METFIKKELHYSLLFICLGNICRSPAADAVMHHLTETKGLSSNFTIDSAGIGSWHVGEFPDSRMRKHGEKRGYNINHIARQFDRSKDFDIFDYIVVMDDNNYSDICNQTKNAEQKSKVVKMKDYFAHYKGESSVPDPYYGSPTDFEYTLDLVEDGCKGLLQSILKEDKKI</sequence>
<feature type="active site" description="Nucleophile" evidence="3">
    <location>
        <position position="17"/>
    </location>
</feature>
<dbReference type="EMBL" id="JABZSJ010000045">
    <property type="protein sequence ID" value="MBF1384785.1"/>
    <property type="molecule type" value="Genomic_DNA"/>
</dbReference>
<protein>
    <submittedName>
        <fullName evidence="5">Low molecular weight phosphotyrosine protein phosphatase</fullName>
    </submittedName>
</protein>
<proteinExistence type="inferred from homology"/>
<accession>A0A930HNH4</accession>
<dbReference type="AlphaFoldDB" id="A0A930HNH4"/>
<dbReference type="SMART" id="SM00226">
    <property type="entry name" value="LMWPc"/>
    <property type="match status" value="1"/>
</dbReference>
<dbReference type="CDD" id="cd16343">
    <property type="entry name" value="LMWPTP"/>
    <property type="match status" value="1"/>
</dbReference>
<dbReference type="SUPFAM" id="SSF52788">
    <property type="entry name" value="Phosphotyrosine protein phosphatases I"/>
    <property type="match status" value="1"/>
</dbReference>
<evidence type="ECO:0000256" key="1">
    <source>
        <dbReference type="ARBA" id="ARBA00011063"/>
    </source>
</evidence>
<dbReference type="PRINTS" id="PR00719">
    <property type="entry name" value="LMWPTPASE"/>
</dbReference>
<dbReference type="Pfam" id="PF01451">
    <property type="entry name" value="LMWPc"/>
    <property type="match status" value="1"/>
</dbReference>
<reference evidence="5" key="1">
    <citation type="submission" date="2020-04" db="EMBL/GenBank/DDBJ databases">
        <title>Deep metagenomics examines the oral microbiome during advanced dental caries in children, revealing novel taxa and co-occurrences with host molecules.</title>
        <authorList>
            <person name="Baker J.L."/>
            <person name="Morton J.T."/>
            <person name="Dinis M."/>
            <person name="Alvarez R."/>
            <person name="Tran N.C."/>
            <person name="Knight R."/>
            <person name="Edlund A."/>
        </authorList>
    </citation>
    <scope>NUCLEOTIDE SEQUENCE</scope>
    <source>
        <strain evidence="5">JCVI_44_bin.5</strain>
    </source>
</reference>
<gene>
    <name evidence="5" type="ORF">HXN26_08060</name>
</gene>
<comment type="similarity">
    <text evidence="1">Belongs to the low molecular weight phosphotyrosine protein phosphatase family.</text>
</comment>
<dbReference type="InterPro" id="IPR036196">
    <property type="entry name" value="Ptyr_pPase_sf"/>
</dbReference>
<dbReference type="RefSeq" id="WP_273160482.1">
    <property type="nucleotide sequence ID" value="NZ_JABZSJ010000045.1"/>
</dbReference>
<dbReference type="InterPro" id="IPR017867">
    <property type="entry name" value="Tyr_phospatase_low_mol_wt"/>
</dbReference>
<dbReference type="InterPro" id="IPR023485">
    <property type="entry name" value="Ptyr_pPase"/>
</dbReference>
<dbReference type="PANTHER" id="PTHR47439:SF1">
    <property type="entry name" value="ACID PHOSPHATASE"/>
    <property type="match status" value="1"/>
</dbReference>
<name>A0A930HNH4_9BACT</name>
<evidence type="ECO:0000256" key="2">
    <source>
        <dbReference type="ARBA" id="ARBA00022801"/>
    </source>
</evidence>
<feature type="active site" description="Proton donor" evidence="3">
    <location>
        <position position="136"/>
    </location>
</feature>
<organism evidence="5 6">
    <name type="scientific">Prevotella aurantiaca</name>
    <dbReference type="NCBI Taxonomy" id="596085"/>
    <lineage>
        <taxon>Bacteria</taxon>
        <taxon>Pseudomonadati</taxon>
        <taxon>Bacteroidota</taxon>
        <taxon>Bacteroidia</taxon>
        <taxon>Bacteroidales</taxon>
        <taxon>Prevotellaceae</taxon>
        <taxon>Prevotella</taxon>
    </lineage>
</organism>
<evidence type="ECO:0000256" key="3">
    <source>
        <dbReference type="PIRSR" id="PIRSR617867-1"/>
    </source>
</evidence>
<feature type="active site" evidence="3">
    <location>
        <position position="23"/>
    </location>
</feature>